<dbReference type="AlphaFoldDB" id="A0A918EQK2"/>
<evidence type="ECO:0000313" key="4">
    <source>
        <dbReference type="Proteomes" id="UP000620156"/>
    </source>
</evidence>
<evidence type="ECO:0000259" key="2">
    <source>
        <dbReference type="Pfam" id="PF00596"/>
    </source>
</evidence>
<evidence type="ECO:0000313" key="3">
    <source>
        <dbReference type="EMBL" id="GGQ58360.1"/>
    </source>
</evidence>
<dbReference type="InterPro" id="IPR036409">
    <property type="entry name" value="Aldolase_II/adducin_N_sf"/>
</dbReference>
<organism evidence="3 4">
    <name type="scientific">Streptomyces ruber</name>
    <dbReference type="NCBI Taxonomy" id="83378"/>
    <lineage>
        <taxon>Bacteria</taxon>
        <taxon>Bacillati</taxon>
        <taxon>Actinomycetota</taxon>
        <taxon>Actinomycetes</taxon>
        <taxon>Kitasatosporales</taxon>
        <taxon>Streptomycetaceae</taxon>
        <taxon>Streptomyces</taxon>
    </lineage>
</organism>
<proteinExistence type="predicted"/>
<dbReference type="SUPFAM" id="SSF53639">
    <property type="entry name" value="AraD/HMP-PK domain-like"/>
    <property type="match status" value="1"/>
</dbReference>
<reference evidence="3" key="1">
    <citation type="journal article" date="2014" name="Int. J. Syst. Evol. Microbiol.">
        <title>Complete genome sequence of Corynebacterium casei LMG S-19264T (=DSM 44701T), isolated from a smear-ripened cheese.</title>
        <authorList>
            <consortium name="US DOE Joint Genome Institute (JGI-PGF)"/>
            <person name="Walter F."/>
            <person name="Albersmeier A."/>
            <person name="Kalinowski J."/>
            <person name="Ruckert C."/>
        </authorList>
    </citation>
    <scope>NUCLEOTIDE SEQUENCE</scope>
    <source>
        <strain evidence="3">JCM 3131</strain>
    </source>
</reference>
<protein>
    <recommendedName>
        <fullName evidence="2">Class II aldolase/adducin N-terminal domain-containing protein</fullName>
    </recommendedName>
</protein>
<name>A0A918EQK2_9ACTN</name>
<dbReference type="EMBL" id="BMQK01000005">
    <property type="protein sequence ID" value="GGQ58360.1"/>
    <property type="molecule type" value="Genomic_DNA"/>
</dbReference>
<sequence length="113" mass="11606">MAEPATSTELAAEAMAACLTSTLDSEGVVVLERLPFPFRAVLLQNHGPVTAGTSLRAAVEAAVEVEEVSALPLLLGENPVRLLTPEEAAAPSEKYGSYGTGPTEGADRRGADG</sequence>
<comment type="caution">
    <text evidence="3">The sequence shown here is derived from an EMBL/GenBank/DDBJ whole genome shotgun (WGS) entry which is preliminary data.</text>
</comment>
<feature type="domain" description="Class II aldolase/adducin N-terminal" evidence="2">
    <location>
        <begin position="29"/>
        <end position="69"/>
    </location>
</feature>
<gene>
    <name evidence="3" type="ORF">GCM10010145_30590</name>
</gene>
<dbReference type="Gene3D" id="3.40.225.10">
    <property type="entry name" value="Class II aldolase/adducin N-terminal domain"/>
    <property type="match status" value="1"/>
</dbReference>
<dbReference type="InterPro" id="IPR001303">
    <property type="entry name" value="Aldolase_II/adducin_N"/>
</dbReference>
<reference evidence="3" key="2">
    <citation type="submission" date="2020-09" db="EMBL/GenBank/DDBJ databases">
        <authorList>
            <person name="Sun Q."/>
            <person name="Ohkuma M."/>
        </authorList>
    </citation>
    <scope>NUCLEOTIDE SEQUENCE</scope>
    <source>
        <strain evidence="3">JCM 3131</strain>
    </source>
</reference>
<keyword evidence="4" id="KW-1185">Reference proteome</keyword>
<dbReference type="Proteomes" id="UP000620156">
    <property type="component" value="Unassembled WGS sequence"/>
</dbReference>
<evidence type="ECO:0000256" key="1">
    <source>
        <dbReference type="SAM" id="MobiDB-lite"/>
    </source>
</evidence>
<dbReference type="Pfam" id="PF00596">
    <property type="entry name" value="Aldolase_II"/>
    <property type="match status" value="1"/>
</dbReference>
<accession>A0A918EQK2</accession>
<feature type="region of interest" description="Disordered" evidence="1">
    <location>
        <begin position="85"/>
        <end position="113"/>
    </location>
</feature>